<protein>
    <submittedName>
        <fullName evidence="1">Uncharacterized protein</fullName>
    </submittedName>
</protein>
<evidence type="ECO:0000313" key="1">
    <source>
        <dbReference type="EMBL" id="KLO10401.1"/>
    </source>
</evidence>
<dbReference type="Proteomes" id="UP000053477">
    <property type="component" value="Unassembled WGS sequence"/>
</dbReference>
<sequence>MHRQDKRTGTWDEGRGTLSTVYLTEVIQGITTFFIRKKGKHAFLILRSRQTSEGGSERSMHHSKQQQVWDVFTSEFLGLKLYQMTNVIDVESSRNNLEEGPVVACYDTSSQHLSRVPCL</sequence>
<dbReference type="AlphaFoldDB" id="A0A0H2S094"/>
<evidence type="ECO:0000313" key="2">
    <source>
        <dbReference type="Proteomes" id="UP000053477"/>
    </source>
</evidence>
<dbReference type="EMBL" id="KQ086027">
    <property type="protein sequence ID" value="KLO10401.1"/>
    <property type="molecule type" value="Genomic_DNA"/>
</dbReference>
<name>A0A0H2S094_9AGAM</name>
<organism evidence="1 2">
    <name type="scientific">Schizopora paradoxa</name>
    <dbReference type="NCBI Taxonomy" id="27342"/>
    <lineage>
        <taxon>Eukaryota</taxon>
        <taxon>Fungi</taxon>
        <taxon>Dikarya</taxon>
        <taxon>Basidiomycota</taxon>
        <taxon>Agaricomycotina</taxon>
        <taxon>Agaricomycetes</taxon>
        <taxon>Hymenochaetales</taxon>
        <taxon>Schizoporaceae</taxon>
        <taxon>Schizopora</taxon>
    </lineage>
</organism>
<keyword evidence="2" id="KW-1185">Reference proteome</keyword>
<dbReference type="InParanoid" id="A0A0H2S094"/>
<accession>A0A0H2S094</accession>
<gene>
    <name evidence="1" type="ORF">SCHPADRAFT_520305</name>
</gene>
<proteinExistence type="predicted"/>
<reference evidence="1 2" key="1">
    <citation type="submission" date="2015-04" db="EMBL/GenBank/DDBJ databases">
        <title>Complete genome sequence of Schizopora paradoxa KUC8140, a cosmopolitan wood degrader in East Asia.</title>
        <authorList>
            <consortium name="DOE Joint Genome Institute"/>
            <person name="Min B."/>
            <person name="Park H."/>
            <person name="Jang Y."/>
            <person name="Kim J.-J."/>
            <person name="Kim K.H."/>
            <person name="Pangilinan J."/>
            <person name="Lipzen A."/>
            <person name="Riley R."/>
            <person name="Grigoriev I.V."/>
            <person name="Spatafora J.W."/>
            <person name="Choi I.-G."/>
        </authorList>
    </citation>
    <scope>NUCLEOTIDE SEQUENCE [LARGE SCALE GENOMIC DNA]</scope>
    <source>
        <strain evidence="1 2">KUC8140</strain>
    </source>
</reference>